<protein>
    <submittedName>
        <fullName evidence="2">DUF2953 domain-containing protein</fullName>
    </submittedName>
</protein>
<keyword evidence="1" id="KW-0812">Transmembrane</keyword>
<dbReference type="EMBL" id="JABWCS010000218">
    <property type="protein sequence ID" value="NUU63334.1"/>
    <property type="molecule type" value="Genomic_DNA"/>
</dbReference>
<dbReference type="Pfam" id="PF11167">
    <property type="entry name" value="DUF2953"/>
    <property type="match status" value="1"/>
</dbReference>
<evidence type="ECO:0000256" key="1">
    <source>
        <dbReference type="SAM" id="Phobius"/>
    </source>
</evidence>
<keyword evidence="3" id="KW-1185">Reference proteome</keyword>
<reference evidence="2" key="1">
    <citation type="submission" date="2020-06" db="EMBL/GenBank/DDBJ databases">
        <title>Paenibacillus sp. nov., isolated from soil.</title>
        <authorList>
            <person name="Seo Y.L."/>
        </authorList>
    </citation>
    <scope>NUCLEOTIDE SEQUENCE [LARGE SCALE GENOMIC DNA]</scope>
    <source>
        <strain evidence="2">JW14</strain>
    </source>
</reference>
<keyword evidence="1" id="KW-0472">Membrane</keyword>
<dbReference type="AlphaFoldDB" id="A0A850EV82"/>
<keyword evidence="1" id="KW-1133">Transmembrane helix</keyword>
<feature type="transmembrane region" description="Helical" evidence="1">
    <location>
        <begin position="6"/>
        <end position="28"/>
    </location>
</feature>
<proteinExistence type="predicted"/>
<name>A0A850EV82_9BACL</name>
<sequence length="236" mass="26940">MTLWIVVPIVLLLLVIVMILSSSLHFHFRLCRVGKDDRVEFDVTTLFGLLKYHYELPKVIYAGIERGVRVKMERSGLAPVRSEQDKEGDIDKETVDNWLDSIKKMLKATRYFKKWFKKTASHVHITKLDWSTDFSLEDAALTATAAGALWGLKWSLAGWLSQWMRMEQGPRLFVKPVFEDNFSFSSELVCTGKVSIAYMLYAGVGLLRRISKETGGLRQWKALLSKSRAAKGHHSS</sequence>
<evidence type="ECO:0000313" key="2">
    <source>
        <dbReference type="EMBL" id="NUU63334.1"/>
    </source>
</evidence>
<accession>A0A850EV82</accession>
<evidence type="ECO:0000313" key="3">
    <source>
        <dbReference type="Proteomes" id="UP000564806"/>
    </source>
</evidence>
<dbReference type="Proteomes" id="UP000564806">
    <property type="component" value="Unassembled WGS sequence"/>
</dbReference>
<dbReference type="InterPro" id="IPR021338">
    <property type="entry name" value="DUF2953"/>
</dbReference>
<gene>
    <name evidence="2" type="ORF">HPT30_23540</name>
</gene>
<dbReference type="RefSeq" id="WP_175373736.1">
    <property type="nucleotide sequence ID" value="NZ_JABWCS010000218.1"/>
</dbReference>
<comment type="caution">
    <text evidence="2">The sequence shown here is derived from an EMBL/GenBank/DDBJ whole genome shotgun (WGS) entry which is preliminary data.</text>
</comment>
<organism evidence="2 3">
    <name type="scientific">Paenibacillus agri</name>
    <dbReference type="NCBI Taxonomy" id="2744309"/>
    <lineage>
        <taxon>Bacteria</taxon>
        <taxon>Bacillati</taxon>
        <taxon>Bacillota</taxon>
        <taxon>Bacilli</taxon>
        <taxon>Bacillales</taxon>
        <taxon>Paenibacillaceae</taxon>
        <taxon>Paenibacillus</taxon>
    </lineage>
</organism>